<dbReference type="PANTHER" id="PTHR43031:SF1">
    <property type="entry name" value="PYRIDINE NUCLEOTIDE-DISULPHIDE OXIDOREDUCTASE"/>
    <property type="match status" value="1"/>
</dbReference>
<dbReference type="CDD" id="cd00158">
    <property type="entry name" value="RHOD"/>
    <property type="match status" value="1"/>
</dbReference>
<dbReference type="InterPro" id="IPR036873">
    <property type="entry name" value="Rhodanese-like_dom_sf"/>
</dbReference>
<accession>A0A923PS23</accession>
<keyword evidence="1" id="KW-0732">Signal</keyword>
<dbReference type="Pfam" id="PF00581">
    <property type="entry name" value="Rhodanese"/>
    <property type="match status" value="1"/>
</dbReference>
<proteinExistence type="predicted"/>
<dbReference type="InterPro" id="IPR001763">
    <property type="entry name" value="Rhodanese-like_dom"/>
</dbReference>
<dbReference type="SMART" id="SM00450">
    <property type="entry name" value="RHOD"/>
    <property type="match status" value="1"/>
</dbReference>
<dbReference type="SUPFAM" id="SSF52821">
    <property type="entry name" value="Rhodanese/Cell cycle control phosphatase"/>
    <property type="match status" value="1"/>
</dbReference>
<evidence type="ECO:0000313" key="3">
    <source>
        <dbReference type="EMBL" id="MBC6996454.1"/>
    </source>
</evidence>
<keyword evidence="4" id="KW-1185">Reference proteome</keyword>
<feature type="chain" id="PRO_5037553606" evidence="1">
    <location>
        <begin position="22"/>
        <end position="137"/>
    </location>
</feature>
<reference evidence="3" key="1">
    <citation type="submission" date="2020-08" db="EMBL/GenBank/DDBJ databases">
        <title>Lewinella bacteria from marine environments.</title>
        <authorList>
            <person name="Zhong Y."/>
        </authorList>
    </citation>
    <scope>NUCLEOTIDE SEQUENCE</scope>
    <source>
        <strain evidence="3">KCTC 42187</strain>
    </source>
</reference>
<feature type="domain" description="Rhodanese" evidence="2">
    <location>
        <begin position="53"/>
        <end position="136"/>
    </location>
</feature>
<dbReference type="Proteomes" id="UP000650081">
    <property type="component" value="Unassembled WGS sequence"/>
</dbReference>
<comment type="caution">
    <text evidence="3">The sequence shown here is derived from an EMBL/GenBank/DDBJ whole genome shotgun (WGS) entry which is preliminary data.</text>
</comment>
<evidence type="ECO:0000313" key="4">
    <source>
        <dbReference type="Proteomes" id="UP000650081"/>
    </source>
</evidence>
<sequence length="137" mass="14820">MILRFLPLFLLLCLFACGAPADSQSAAPVTTATETPPPVYQDLSPAEFAQRIGDENTVLLDVRTPAEIAAGKIDGAVEMDLRGSDFAERLRALDPTKTYLVYCAVGGRSAKACTMLNDAGFERVYNLRGGYAAWKEE</sequence>
<gene>
    <name evidence="3" type="ORF">H9S92_19940</name>
</gene>
<dbReference type="InterPro" id="IPR050229">
    <property type="entry name" value="GlpE_sulfurtransferase"/>
</dbReference>
<dbReference type="Gene3D" id="3.40.250.10">
    <property type="entry name" value="Rhodanese-like domain"/>
    <property type="match status" value="1"/>
</dbReference>
<evidence type="ECO:0000259" key="2">
    <source>
        <dbReference type="PROSITE" id="PS50206"/>
    </source>
</evidence>
<feature type="signal peptide" evidence="1">
    <location>
        <begin position="1"/>
        <end position="21"/>
    </location>
</feature>
<dbReference type="PANTHER" id="PTHR43031">
    <property type="entry name" value="FAD-DEPENDENT OXIDOREDUCTASE"/>
    <property type="match status" value="1"/>
</dbReference>
<evidence type="ECO:0000256" key="1">
    <source>
        <dbReference type="SAM" id="SignalP"/>
    </source>
</evidence>
<dbReference type="AlphaFoldDB" id="A0A923PS23"/>
<organism evidence="3 4">
    <name type="scientific">Neolewinella lacunae</name>
    <dbReference type="NCBI Taxonomy" id="1517758"/>
    <lineage>
        <taxon>Bacteria</taxon>
        <taxon>Pseudomonadati</taxon>
        <taxon>Bacteroidota</taxon>
        <taxon>Saprospiria</taxon>
        <taxon>Saprospirales</taxon>
        <taxon>Lewinellaceae</taxon>
        <taxon>Neolewinella</taxon>
    </lineage>
</organism>
<dbReference type="PROSITE" id="PS50206">
    <property type="entry name" value="RHODANESE_3"/>
    <property type="match status" value="1"/>
</dbReference>
<dbReference type="RefSeq" id="WP_187468460.1">
    <property type="nucleotide sequence ID" value="NZ_JACSIT010000152.1"/>
</dbReference>
<name>A0A923PS23_9BACT</name>
<protein>
    <submittedName>
        <fullName evidence="3">Rhodanese-like domain-containing protein</fullName>
    </submittedName>
</protein>
<dbReference type="EMBL" id="JACSIT010000152">
    <property type="protein sequence ID" value="MBC6996454.1"/>
    <property type="molecule type" value="Genomic_DNA"/>
</dbReference>